<dbReference type="Proteomes" id="UP000202306">
    <property type="component" value="Segment"/>
</dbReference>
<name>A0A160DD16_9CAUD</name>
<dbReference type="RefSeq" id="YP_009273944.1">
    <property type="nucleotide sequence ID" value="NC_030911.1"/>
</dbReference>
<accession>A0A160DD16</accession>
<evidence type="ECO:0000313" key="3">
    <source>
        <dbReference type="Proteomes" id="UP000202306"/>
    </source>
</evidence>
<reference evidence="2 3" key="1">
    <citation type="submission" date="2016-03" db="EMBL/GenBank/DDBJ databases">
        <authorList>
            <person name="Stanton A.J."/>
            <person name="Montgomery M.T."/>
            <person name="Guerrero C.A."/>
            <person name="Mavrich T.N."/>
            <person name="Pope W.H."/>
            <person name="Garlena R.A."/>
            <person name="Russell D.A."/>
            <person name="Jacobs-Sera D."/>
            <person name="Hendrix R.W."/>
            <person name="Hatfull G.F."/>
        </authorList>
    </citation>
    <scope>NUCLEOTIDE SEQUENCE [LARGE SCALE GENOMIC DNA]</scope>
</reference>
<evidence type="ECO:0000256" key="1">
    <source>
        <dbReference type="SAM" id="MobiDB-lite"/>
    </source>
</evidence>
<keyword evidence="3" id="KW-1185">Reference proteome</keyword>
<feature type="compositionally biased region" description="Low complexity" evidence="1">
    <location>
        <begin position="42"/>
        <end position="57"/>
    </location>
</feature>
<protein>
    <submittedName>
        <fullName evidence="2">Uncharacterized protein</fullName>
    </submittedName>
</protein>
<dbReference type="EMBL" id="KU998237">
    <property type="protein sequence ID" value="ANA85559.1"/>
    <property type="molecule type" value="Genomic_DNA"/>
</dbReference>
<evidence type="ECO:0000313" key="2">
    <source>
        <dbReference type="EMBL" id="ANA85559.1"/>
    </source>
</evidence>
<feature type="region of interest" description="Disordered" evidence="1">
    <location>
        <begin position="28"/>
        <end position="102"/>
    </location>
</feature>
<gene>
    <name evidence="2" type="primary">11</name>
    <name evidence="2" type="ORF">PBI_VENDETTA_11</name>
</gene>
<proteinExistence type="predicted"/>
<sequence>MLKDYVIERGGTEFRVQLSDEALTSKRWAGARPVGSAELTPAQKRAATRAANAAAKAAKAEEDAKAAADAATSDPDDGGDNGADSATADDAAKDADGGEGSE</sequence>
<dbReference type="KEGG" id="vg:28800185"/>
<dbReference type="OrthoDB" id="41120at10239"/>
<organism evidence="2 3">
    <name type="scientific">Gordonia phage Vendetta</name>
    <dbReference type="NCBI Taxonomy" id="1838082"/>
    <lineage>
        <taxon>Viruses</taxon>
        <taxon>Duplodnaviria</taxon>
        <taxon>Heunggongvirae</taxon>
        <taxon>Uroviricota</taxon>
        <taxon>Caudoviricetes</taxon>
        <taxon>Ruthgordonvirinae</taxon>
        <taxon>Vendettavirus</taxon>
        <taxon>Vendettavirus vendetta</taxon>
    </lineage>
</organism>
<dbReference type="GeneID" id="28800185"/>